<proteinExistence type="inferred from homology"/>
<evidence type="ECO:0000256" key="1">
    <source>
        <dbReference type="ARBA" id="ARBA00009467"/>
    </source>
</evidence>
<reference evidence="3 4" key="1">
    <citation type="submission" date="2024-02" db="EMBL/GenBank/DDBJ databases">
        <title>Chromosome-level genome assembly of the Eurasian Minnow (Phoxinus phoxinus).</title>
        <authorList>
            <person name="Oriowo T.O."/>
            <person name="Martin S."/>
            <person name="Stange M."/>
            <person name="Chrysostomakis Y."/>
            <person name="Brown T."/>
            <person name="Winkler S."/>
            <person name="Kukowka S."/>
            <person name="Myers E.W."/>
            <person name="Bohne A."/>
        </authorList>
    </citation>
    <scope>NUCLEOTIDE SEQUENCE [LARGE SCALE GENOMIC DNA]</scope>
    <source>
        <strain evidence="3">ZFMK-TIS-60720</strain>
        <tissue evidence="3">Whole Organism</tissue>
    </source>
</reference>
<gene>
    <name evidence="3" type="ORF">R3I93_013226</name>
</gene>
<dbReference type="Pfam" id="PF02513">
    <property type="entry name" value="Spin-Ssty"/>
    <property type="match status" value="3"/>
</dbReference>
<dbReference type="GO" id="GO:0007276">
    <property type="term" value="P:gamete generation"/>
    <property type="evidence" value="ECO:0007669"/>
    <property type="project" value="InterPro"/>
</dbReference>
<dbReference type="AlphaFoldDB" id="A0AAN9H1U7"/>
<dbReference type="Proteomes" id="UP001364617">
    <property type="component" value="Unassembled WGS sequence"/>
</dbReference>
<dbReference type="EMBL" id="JAYKXH010000014">
    <property type="protein sequence ID" value="KAK7145430.1"/>
    <property type="molecule type" value="Genomic_DNA"/>
</dbReference>
<dbReference type="Gene3D" id="2.80.10.70">
    <property type="entry name" value="Spindlin/Ssty"/>
    <property type="match status" value="1"/>
</dbReference>
<evidence type="ECO:0000313" key="3">
    <source>
        <dbReference type="EMBL" id="KAK7145430.1"/>
    </source>
</evidence>
<comment type="caution">
    <text evidence="3">The sequence shown here is derived from an EMBL/GenBank/DDBJ whole genome shotgun (WGS) entry which is preliminary data.</text>
</comment>
<feature type="region of interest" description="Disordered" evidence="2">
    <location>
        <begin position="1"/>
        <end position="40"/>
    </location>
</feature>
<name>A0AAN9H1U7_9TELE</name>
<sequence>MECPVRSRPKHTAVGESGSRSVMKRKSAHKHKHTHPVGPASCPAGSVVGCRIRHRWREDVSEPESRWTGTVLVQVSVNSSLYLVKYDDVDCVYGLEIFRDPRVQDLEVLPGEIASFRVSDTRLADRLLGRPVVHLFETDAGSKDEWRGLVLARAPSMPAWFFITYEKDPMLYMYQLMQDYRDGDLRVLPESEEPAEPREPGEVSESLVGKQVECQNTEGTQRMGTIIQQVQAKPSVYFIKFDDDYHIYVYDMIGS</sequence>
<organism evidence="3 4">
    <name type="scientific">Phoxinus phoxinus</name>
    <name type="common">Eurasian minnow</name>
    <dbReference type="NCBI Taxonomy" id="58324"/>
    <lineage>
        <taxon>Eukaryota</taxon>
        <taxon>Metazoa</taxon>
        <taxon>Chordata</taxon>
        <taxon>Craniata</taxon>
        <taxon>Vertebrata</taxon>
        <taxon>Euteleostomi</taxon>
        <taxon>Actinopterygii</taxon>
        <taxon>Neopterygii</taxon>
        <taxon>Teleostei</taxon>
        <taxon>Ostariophysi</taxon>
        <taxon>Cypriniformes</taxon>
        <taxon>Leuciscidae</taxon>
        <taxon>Phoxininae</taxon>
        <taxon>Phoxinus</taxon>
    </lineage>
</organism>
<dbReference type="InterPro" id="IPR042567">
    <property type="entry name" value="SPIN/Ssty_sf"/>
</dbReference>
<protein>
    <submittedName>
        <fullName evidence="3">Uncharacterized protein</fullName>
    </submittedName>
</protein>
<feature type="compositionally biased region" description="Basic residues" evidence="2">
    <location>
        <begin position="22"/>
        <end position="35"/>
    </location>
</feature>
<evidence type="ECO:0000256" key="2">
    <source>
        <dbReference type="SAM" id="MobiDB-lite"/>
    </source>
</evidence>
<dbReference type="PANTHER" id="PTHR10405">
    <property type="entry name" value="SPINDLIN"/>
    <property type="match status" value="1"/>
</dbReference>
<accession>A0AAN9H1U7</accession>
<dbReference type="FunFam" id="2.80.10.70:FF:000001">
    <property type="entry name" value="Spindlin 1"/>
    <property type="match status" value="1"/>
</dbReference>
<dbReference type="InterPro" id="IPR003671">
    <property type="entry name" value="SPIN/Ssty"/>
</dbReference>
<comment type="similarity">
    <text evidence="1">Belongs to the SPIN/STSY family.</text>
</comment>
<evidence type="ECO:0000313" key="4">
    <source>
        <dbReference type="Proteomes" id="UP001364617"/>
    </source>
</evidence>
<keyword evidence="4" id="KW-1185">Reference proteome</keyword>